<dbReference type="EMBL" id="JXMS01000038">
    <property type="protein sequence ID" value="OBQ45838.1"/>
    <property type="molecule type" value="Genomic_DNA"/>
</dbReference>
<keyword evidence="1" id="KW-1133">Transmembrane helix</keyword>
<evidence type="ECO:0000313" key="3">
    <source>
        <dbReference type="Proteomes" id="UP000091979"/>
    </source>
</evidence>
<reference evidence="2 3" key="1">
    <citation type="submission" date="2015-01" db="EMBL/GenBank/DDBJ databases">
        <title>Desulfovibrio sp. JC271 draft genome sequence.</title>
        <authorList>
            <person name="Shivani Y."/>
            <person name="Subhash Y."/>
            <person name="Sasikala C."/>
            <person name="Ramana C.V."/>
        </authorList>
    </citation>
    <scope>NUCLEOTIDE SEQUENCE [LARGE SCALE GENOMIC DNA]</scope>
    <source>
        <strain evidence="2 3">JC271</strain>
    </source>
</reference>
<dbReference type="PATRIC" id="fig|1560234.3.peg.2453"/>
<comment type="caution">
    <text evidence="2">The sequence shown here is derived from an EMBL/GenBank/DDBJ whole genome shotgun (WGS) entry which is preliminary data.</text>
</comment>
<accession>A0A1B7X912</accession>
<organism evidence="2 3">
    <name type="scientific">Halodesulfovibrio spirochaetisodalis</name>
    <dbReference type="NCBI Taxonomy" id="1560234"/>
    <lineage>
        <taxon>Bacteria</taxon>
        <taxon>Pseudomonadati</taxon>
        <taxon>Thermodesulfobacteriota</taxon>
        <taxon>Desulfovibrionia</taxon>
        <taxon>Desulfovibrionales</taxon>
        <taxon>Desulfovibrionaceae</taxon>
        <taxon>Halodesulfovibrio</taxon>
    </lineage>
</organism>
<dbReference type="STRING" id="1560234.SP90_15780"/>
<keyword evidence="1" id="KW-0472">Membrane</keyword>
<evidence type="ECO:0000313" key="2">
    <source>
        <dbReference type="EMBL" id="OBQ45838.1"/>
    </source>
</evidence>
<keyword evidence="3" id="KW-1185">Reference proteome</keyword>
<evidence type="ECO:0000256" key="1">
    <source>
        <dbReference type="SAM" id="Phobius"/>
    </source>
</evidence>
<keyword evidence="1" id="KW-0812">Transmembrane</keyword>
<dbReference type="Proteomes" id="UP000091979">
    <property type="component" value="Unassembled WGS sequence"/>
</dbReference>
<gene>
    <name evidence="2" type="ORF">SP90_15780</name>
</gene>
<feature type="transmembrane region" description="Helical" evidence="1">
    <location>
        <begin position="261"/>
        <end position="279"/>
    </location>
</feature>
<proteinExistence type="predicted"/>
<sequence length="283" mass="33471">MKKLLVRLDVQYMESPVTILKENGCSLYIEAAELNVSDELIRNIEDWDEEFQATLAPYPPDSSFSSKDAEQKHRNRGYILKQCLQEELGDEYLVVDGAEWHQDYKQRNYQYDKAVILLNAHYGRNSVLIVKEGGCRETVDLNISDELRRDIHDWDREFQATRVLYPLASSFPSKEAAKIHQDHGRILRQRLQDEIGGEYLVIYLLNYGSRYVVTNQNMMTRAIQRLRDEIGDERRVIFLINDERRHPETCFFLYCCRVLRFYWTVALSYVSSFFIHLLSRNNH</sequence>
<protein>
    <submittedName>
        <fullName evidence="2">Uncharacterized protein</fullName>
    </submittedName>
</protein>
<dbReference type="AlphaFoldDB" id="A0A1B7X912"/>
<name>A0A1B7X912_9BACT</name>